<dbReference type="GO" id="GO:0046872">
    <property type="term" value="F:metal ion binding"/>
    <property type="evidence" value="ECO:0007669"/>
    <property type="project" value="UniProtKB-KW"/>
</dbReference>
<evidence type="ECO:0000256" key="4">
    <source>
        <dbReference type="ARBA" id="ARBA00023004"/>
    </source>
</evidence>
<accession>A0A9N9KV70</accession>
<reference evidence="8" key="1">
    <citation type="submission" date="2021-07" db="EMBL/GenBank/DDBJ databases">
        <authorList>
            <person name="Durling M."/>
        </authorList>
    </citation>
    <scope>NUCLEOTIDE SEQUENCE</scope>
</reference>
<dbReference type="InterPro" id="IPR005123">
    <property type="entry name" value="Oxoglu/Fe-dep_dioxygenase_dom"/>
</dbReference>
<organism evidence="8 9">
    <name type="scientific">Hymenoscyphus fraxineus</name>
    <dbReference type="NCBI Taxonomy" id="746836"/>
    <lineage>
        <taxon>Eukaryota</taxon>
        <taxon>Fungi</taxon>
        <taxon>Dikarya</taxon>
        <taxon>Ascomycota</taxon>
        <taxon>Pezizomycotina</taxon>
        <taxon>Leotiomycetes</taxon>
        <taxon>Helotiales</taxon>
        <taxon>Helotiaceae</taxon>
        <taxon>Hymenoscyphus</taxon>
    </lineage>
</organism>
<evidence type="ECO:0000256" key="6">
    <source>
        <dbReference type="SAM" id="MobiDB-lite"/>
    </source>
</evidence>
<feature type="domain" description="Fe2OG dioxygenase" evidence="7">
    <location>
        <begin position="168"/>
        <end position="300"/>
    </location>
</feature>
<keyword evidence="2 5" id="KW-0479">Metal-binding</keyword>
<evidence type="ECO:0000256" key="5">
    <source>
        <dbReference type="RuleBase" id="RU003682"/>
    </source>
</evidence>
<dbReference type="FunFam" id="2.60.120.330:FF:000051">
    <property type="entry name" value="Clavaminate synthase-like protein"/>
    <property type="match status" value="1"/>
</dbReference>
<dbReference type="OrthoDB" id="288590at2759"/>
<comment type="caution">
    <text evidence="8">The sequence shown here is derived from an EMBL/GenBank/DDBJ whole genome shotgun (WGS) entry which is preliminary data.</text>
</comment>
<dbReference type="EMBL" id="CAJVRL010000047">
    <property type="protein sequence ID" value="CAG8952725.1"/>
    <property type="molecule type" value="Genomic_DNA"/>
</dbReference>
<evidence type="ECO:0000256" key="3">
    <source>
        <dbReference type="ARBA" id="ARBA00023002"/>
    </source>
</evidence>
<sequence length="360" mass="39452">MTVSSGQIPVIDISGTKADADVAEELVQAASTYGFVYVKNEGKDIPVKEIDHIFDVSRKFFSSPEEEKAQCKIGENNRGWSGMHTETLDAKNQKRGDFKEAMNFGEFVDGKAQQPLPPSLINHEADLNKFHNSCHDMMQKILRLFSIGLKIDQETGGSDWIPSRHRGGPSGCTLRLLHYPSIPSDSDYDPTIDIRAGAHSDYGSITLLFQRPGQPGLEIIPPETHSEDRNFGPSAAWTPVPVSPPGTENDPSPPILVNIGDLLSHWTNNLLKSTVHRVVFPKDGRQGGEDRYSIAYFGHPVGSTVLEPIPSEMVRRLRGAGGTGVKAMTADEHLMSRLKATYLGMYKGDDGGKDEKITAT</sequence>
<dbReference type="PANTHER" id="PTHR10209:SF886">
    <property type="entry name" value="UPF0676 PROTEIN C1494.01"/>
    <property type="match status" value="1"/>
</dbReference>
<keyword evidence="4 5" id="KW-0408">Iron</keyword>
<feature type="region of interest" description="Disordered" evidence="6">
    <location>
        <begin position="224"/>
        <end position="251"/>
    </location>
</feature>
<evidence type="ECO:0000259" key="7">
    <source>
        <dbReference type="PROSITE" id="PS51471"/>
    </source>
</evidence>
<dbReference type="PANTHER" id="PTHR10209">
    <property type="entry name" value="OXIDOREDUCTASE, 2OG-FE II OXYGENASE FAMILY PROTEIN"/>
    <property type="match status" value="1"/>
</dbReference>
<evidence type="ECO:0000313" key="8">
    <source>
        <dbReference type="EMBL" id="CAG8952725.1"/>
    </source>
</evidence>
<dbReference type="SUPFAM" id="SSF51197">
    <property type="entry name" value="Clavaminate synthase-like"/>
    <property type="match status" value="1"/>
</dbReference>
<proteinExistence type="inferred from homology"/>
<evidence type="ECO:0000256" key="2">
    <source>
        <dbReference type="ARBA" id="ARBA00022723"/>
    </source>
</evidence>
<dbReference type="InterPro" id="IPR026992">
    <property type="entry name" value="DIOX_N"/>
</dbReference>
<dbReference type="GO" id="GO:0044283">
    <property type="term" value="P:small molecule biosynthetic process"/>
    <property type="evidence" value="ECO:0007669"/>
    <property type="project" value="UniProtKB-ARBA"/>
</dbReference>
<dbReference type="InterPro" id="IPR044861">
    <property type="entry name" value="IPNS-like_FE2OG_OXY"/>
</dbReference>
<dbReference type="PROSITE" id="PS51471">
    <property type="entry name" value="FE2OG_OXY"/>
    <property type="match status" value="1"/>
</dbReference>
<dbReference type="Pfam" id="PF03171">
    <property type="entry name" value="2OG-FeII_Oxy"/>
    <property type="match status" value="1"/>
</dbReference>
<name>A0A9N9KV70_9HELO</name>
<dbReference type="Pfam" id="PF14226">
    <property type="entry name" value="DIOX_N"/>
    <property type="match status" value="1"/>
</dbReference>
<evidence type="ECO:0000313" key="9">
    <source>
        <dbReference type="Proteomes" id="UP000696280"/>
    </source>
</evidence>
<dbReference type="Proteomes" id="UP000696280">
    <property type="component" value="Unassembled WGS sequence"/>
</dbReference>
<dbReference type="Gene3D" id="2.60.120.330">
    <property type="entry name" value="B-lactam Antibiotic, Isopenicillin N Synthase, Chain"/>
    <property type="match status" value="1"/>
</dbReference>
<keyword evidence="3 5" id="KW-0560">Oxidoreductase</keyword>
<keyword evidence="9" id="KW-1185">Reference proteome</keyword>
<dbReference type="InterPro" id="IPR027443">
    <property type="entry name" value="IPNS-like_sf"/>
</dbReference>
<protein>
    <recommendedName>
        <fullName evidence="7">Fe2OG dioxygenase domain-containing protein</fullName>
    </recommendedName>
</protein>
<comment type="similarity">
    <text evidence="1 5">Belongs to the iron/ascorbate-dependent oxidoreductase family.</text>
</comment>
<dbReference type="GO" id="GO:0016491">
    <property type="term" value="F:oxidoreductase activity"/>
    <property type="evidence" value="ECO:0007669"/>
    <property type="project" value="UniProtKB-KW"/>
</dbReference>
<dbReference type="AlphaFoldDB" id="A0A9N9KV70"/>
<evidence type="ECO:0000256" key="1">
    <source>
        <dbReference type="ARBA" id="ARBA00008056"/>
    </source>
</evidence>
<gene>
    <name evidence="8" type="ORF">HYFRA_00008969</name>
</gene>